<evidence type="ECO:0000256" key="3">
    <source>
        <dbReference type="ARBA" id="ARBA00023054"/>
    </source>
</evidence>
<evidence type="ECO:0000256" key="5">
    <source>
        <dbReference type="RuleBase" id="RU362066"/>
    </source>
</evidence>
<keyword evidence="8" id="KW-0282">Flagellum</keyword>
<dbReference type="InterPro" id="IPR010809">
    <property type="entry name" value="FliD_C"/>
</dbReference>
<sequence>MASPITPATGLGSGLEIGKIVDALVSSDKLAKQTQITTQTKLVTTKISGIGTLQSAMTAFQTALTNLGKTDTPAFAGYAAKASDATKLTVTSDNSAVPGTYSIDVKNLATSSSVASASFSGGSASAIPSGDLTLTQNGIDTKITIPTGATLASVAKQINAQSSTSNISANIITDDNGSRLVFSSTVTGKGTDITASSTTSSEFNIVAGAALDPKSTTSAGYIGKQALDASLTVNGLSITSASNTIDKSLGGVSMTLVGGTGASTVTVAANNDGLKASLQTFIDAYNTVVKAVSTVTKATVSDTPDKTTGATVTAAALTGDAMPRSILSAIRDQLVTTGAPGGISVLSQLGITTGQSDGTLSLDATKFTAAMNQGLAGDVQQLFSGTDSTNGLLSRMKAAITPYTQTGGIFDTRTTSLNKQQTDLTSQQAALDLRVTTLTATLNAKYNAMDLLVGQLKASATSITSFFDSLNAQKNA</sequence>
<comment type="similarity">
    <text evidence="1 5">Belongs to the FliD family.</text>
</comment>
<accession>A0A7C1XEE4</accession>
<dbReference type="AlphaFoldDB" id="A0A7C1XEE4"/>
<comment type="subunit">
    <text evidence="2 5">Homopentamer.</text>
</comment>
<feature type="domain" description="Flagellar hook-associated protein 2 C-terminal" evidence="7">
    <location>
        <begin position="226"/>
        <end position="457"/>
    </location>
</feature>
<name>A0A7C1XEE4_9PSED</name>
<evidence type="ECO:0000256" key="2">
    <source>
        <dbReference type="ARBA" id="ARBA00011255"/>
    </source>
</evidence>
<evidence type="ECO:0000313" key="8">
    <source>
        <dbReference type="EMBL" id="HEF25281.1"/>
    </source>
</evidence>
<dbReference type="EMBL" id="DSIN01000015">
    <property type="protein sequence ID" value="HEF25281.1"/>
    <property type="molecule type" value="Genomic_DNA"/>
</dbReference>
<dbReference type="Pfam" id="PF07195">
    <property type="entry name" value="FliD_C"/>
    <property type="match status" value="1"/>
</dbReference>
<keyword evidence="3" id="KW-0175">Coiled coil</keyword>
<dbReference type="GO" id="GO:0071973">
    <property type="term" value="P:bacterial-type flagellum-dependent cell motility"/>
    <property type="evidence" value="ECO:0007669"/>
    <property type="project" value="TreeGrafter"/>
</dbReference>
<proteinExistence type="inferred from homology"/>
<keyword evidence="8" id="KW-0966">Cell projection</keyword>
<organism evidence="8">
    <name type="scientific">Pseudomonas graminis</name>
    <dbReference type="NCBI Taxonomy" id="158627"/>
    <lineage>
        <taxon>Bacteria</taxon>
        <taxon>Pseudomonadati</taxon>
        <taxon>Pseudomonadota</taxon>
        <taxon>Gammaproteobacteria</taxon>
        <taxon>Pseudomonadales</taxon>
        <taxon>Pseudomonadaceae</taxon>
        <taxon>Pseudomonas</taxon>
    </lineage>
</organism>
<keyword evidence="4 5" id="KW-0975">Bacterial flagellum</keyword>
<dbReference type="GO" id="GO:0005576">
    <property type="term" value="C:extracellular region"/>
    <property type="evidence" value="ECO:0007669"/>
    <property type="project" value="UniProtKB-SubCell"/>
</dbReference>
<feature type="domain" description="Flagellar hook-associated protein 2 N-terminal" evidence="6">
    <location>
        <begin position="13"/>
        <end position="111"/>
    </location>
</feature>
<dbReference type="PANTHER" id="PTHR30288">
    <property type="entry name" value="FLAGELLAR CAP/ASSEMBLY PROTEIN FLID"/>
    <property type="match status" value="1"/>
</dbReference>
<dbReference type="PANTHER" id="PTHR30288:SF0">
    <property type="entry name" value="FLAGELLAR HOOK-ASSOCIATED PROTEIN 2"/>
    <property type="match status" value="1"/>
</dbReference>
<dbReference type="GO" id="GO:0007155">
    <property type="term" value="P:cell adhesion"/>
    <property type="evidence" value="ECO:0007669"/>
    <property type="project" value="InterPro"/>
</dbReference>
<protein>
    <recommendedName>
        <fullName evidence="5">Flagellar hook-associated protein 2</fullName>
        <shortName evidence="5">HAP2</shortName>
    </recommendedName>
    <alternativeName>
        <fullName evidence="5">Flagellar cap protein</fullName>
    </alternativeName>
</protein>
<evidence type="ECO:0000256" key="4">
    <source>
        <dbReference type="ARBA" id="ARBA00023143"/>
    </source>
</evidence>
<comment type="subcellular location">
    <subcellularLocation>
        <location evidence="5">Secreted</location>
    </subcellularLocation>
    <subcellularLocation>
        <location evidence="5">Bacterial flagellum</location>
    </subcellularLocation>
</comment>
<evidence type="ECO:0000259" key="7">
    <source>
        <dbReference type="Pfam" id="PF07195"/>
    </source>
</evidence>
<dbReference type="Pfam" id="PF07196">
    <property type="entry name" value="Flagellin_IN"/>
    <property type="match status" value="1"/>
</dbReference>
<keyword evidence="5" id="KW-0964">Secreted</keyword>
<gene>
    <name evidence="8" type="ORF">ENP23_05855</name>
</gene>
<comment type="caution">
    <text evidence="8">The sequence shown here is derived from an EMBL/GenBank/DDBJ whole genome shotgun (WGS) entry which is preliminary data.</text>
</comment>
<evidence type="ECO:0000256" key="1">
    <source>
        <dbReference type="ARBA" id="ARBA00009764"/>
    </source>
</evidence>
<evidence type="ECO:0000259" key="6">
    <source>
        <dbReference type="Pfam" id="PF02465"/>
    </source>
</evidence>
<comment type="function">
    <text evidence="5">Required for morphogenesis and for the elongation of the flagellar filament by facilitating polymerization of the flagellin monomers at the tip of growing filament. Forms a capping structure, which prevents flagellin subunits (transported through the central channel of the flagellum) from leaking out without polymerization at the distal end.</text>
</comment>
<dbReference type="InterPro" id="IPR010810">
    <property type="entry name" value="Flagellin_hook_IN_motif"/>
</dbReference>
<keyword evidence="8" id="KW-0969">Cilium</keyword>
<dbReference type="InterPro" id="IPR003481">
    <property type="entry name" value="FliD_N"/>
</dbReference>
<dbReference type="Pfam" id="PF02465">
    <property type="entry name" value="FliD_N"/>
    <property type="match status" value="1"/>
</dbReference>
<dbReference type="InterPro" id="IPR040026">
    <property type="entry name" value="FliD"/>
</dbReference>
<dbReference type="GO" id="GO:0009421">
    <property type="term" value="C:bacterial-type flagellum filament cap"/>
    <property type="evidence" value="ECO:0007669"/>
    <property type="project" value="InterPro"/>
</dbReference>
<reference evidence="8" key="1">
    <citation type="journal article" date="2020" name="mSystems">
        <title>Genome- and Community-Level Interaction Insights into Carbon Utilization and Element Cycling Functions of Hydrothermarchaeota in Hydrothermal Sediment.</title>
        <authorList>
            <person name="Zhou Z."/>
            <person name="Liu Y."/>
            <person name="Xu W."/>
            <person name="Pan J."/>
            <person name="Luo Z.H."/>
            <person name="Li M."/>
        </authorList>
    </citation>
    <scope>NUCLEOTIDE SEQUENCE [LARGE SCALE GENOMIC DNA]</scope>
    <source>
        <strain evidence="8">SpSt-200</strain>
    </source>
</reference>
<dbReference type="GO" id="GO:0009424">
    <property type="term" value="C:bacterial-type flagellum hook"/>
    <property type="evidence" value="ECO:0007669"/>
    <property type="project" value="UniProtKB-UniRule"/>
</dbReference>